<feature type="transmembrane region" description="Helical" evidence="9">
    <location>
        <begin position="6"/>
        <end position="25"/>
    </location>
</feature>
<keyword evidence="7 9" id="KW-0811">Translocation</keyword>
<accession>A0A1F5X4Q8</accession>
<dbReference type="Proteomes" id="UP000178684">
    <property type="component" value="Unassembled WGS sequence"/>
</dbReference>
<evidence type="ECO:0000313" key="11">
    <source>
        <dbReference type="Proteomes" id="UP000178684"/>
    </source>
</evidence>
<comment type="function">
    <text evidence="9">Involved in protein export. Participates in an early event of protein translocation.</text>
</comment>
<protein>
    <recommendedName>
        <fullName evidence="9">Protein-export membrane protein SecG</fullName>
    </recommendedName>
</protein>
<evidence type="ECO:0000256" key="1">
    <source>
        <dbReference type="ARBA" id="ARBA00004141"/>
    </source>
</evidence>
<keyword evidence="6 9" id="KW-1133">Transmembrane helix</keyword>
<dbReference type="GO" id="GO:0015450">
    <property type="term" value="F:protein-transporting ATPase activity"/>
    <property type="evidence" value="ECO:0007669"/>
    <property type="project" value="UniProtKB-UniRule"/>
</dbReference>
<comment type="similarity">
    <text evidence="2 9">Belongs to the SecG family.</text>
</comment>
<keyword evidence="5 9" id="KW-0653">Protein transport</keyword>
<evidence type="ECO:0000256" key="8">
    <source>
        <dbReference type="ARBA" id="ARBA00023136"/>
    </source>
</evidence>
<evidence type="ECO:0000256" key="2">
    <source>
        <dbReference type="ARBA" id="ARBA00008445"/>
    </source>
</evidence>
<dbReference type="EMBL" id="MFIE01000011">
    <property type="protein sequence ID" value="OGF82853.1"/>
    <property type="molecule type" value="Genomic_DNA"/>
</dbReference>
<evidence type="ECO:0000256" key="3">
    <source>
        <dbReference type="ARBA" id="ARBA00022448"/>
    </source>
</evidence>
<organism evidence="10 11">
    <name type="scientific">Candidatus Giovannonibacteria bacterium RIFCSPLOWO2_01_FULL_46_13</name>
    <dbReference type="NCBI Taxonomy" id="1798352"/>
    <lineage>
        <taxon>Bacteria</taxon>
        <taxon>Candidatus Giovannoniibacteriota</taxon>
    </lineage>
</organism>
<evidence type="ECO:0000256" key="4">
    <source>
        <dbReference type="ARBA" id="ARBA00022692"/>
    </source>
</evidence>
<evidence type="ECO:0000256" key="6">
    <source>
        <dbReference type="ARBA" id="ARBA00022989"/>
    </source>
</evidence>
<dbReference type="GO" id="GO:0005886">
    <property type="term" value="C:plasma membrane"/>
    <property type="evidence" value="ECO:0007669"/>
    <property type="project" value="UniProtKB-SubCell"/>
</dbReference>
<name>A0A1F5X4Q8_9BACT</name>
<dbReference type="AlphaFoldDB" id="A0A1F5X4Q8"/>
<gene>
    <name evidence="10" type="ORF">A3B18_02140</name>
</gene>
<reference evidence="10 11" key="1">
    <citation type="journal article" date="2016" name="Nat. Commun.">
        <title>Thousands of microbial genomes shed light on interconnected biogeochemical processes in an aquifer system.</title>
        <authorList>
            <person name="Anantharaman K."/>
            <person name="Brown C.T."/>
            <person name="Hug L.A."/>
            <person name="Sharon I."/>
            <person name="Castelle C.J."/>
            <person name="Probst A.J."/>
            <person name="Thomas B.C."/>
            <person name="Singh A."/>
            <person name="Wilkins M.J."/>
            <person name="Karaoz U."/>
            <person name="Brodie E.L."/>
            <person name="Williams K.H."/>
            <person name="Hubbard S.S."/>
            <person name="Banfield J.F."/>
        </authorList>
    </citation>
    <scope>NUCLEOTIDE SEQUENCE [LARGE SCALE GENOMIC DNA]</scope>
</reference>
<evidence type="ECO:0000313" key="10">
    <source>
        <dbReference type="EMBL" id="OGF82853.1"/>
    </source>
</evidence>
<keyword evidence="9" id="KW-1003">Cell membrane</keyword>
<comment type="subcellular location">
    <subcellularLocation>
        <location evidence="9">Cell membrane</location>
        <topology evidence="9">Multi-pass membrane protein</topology>
    </subcellularLocation>
    <subcellularLocation>
        <location evidence="1">Membrane</location>
        <topology evidence="1">Multi-pass membrane protein</topology>
    </subcellularLocation>
</comment>
<keyword evidence="4 9" id="KW-0812">Transmembrane</keyword>
<dbReference type="NCBIfam" id="TIGR00810">
    <property type="entry name" value="secG"/>
    <property type="match status" value="1"/>
</dbReference>
<evidence type="ECO:0000256" key="7">
    <source>
        <dbReference type="ARBA" id="ARBA00023010"/>
    </source>
</evidence>
<comment type="caution">
    <text evidence="10">The sequence shown here is derived from an EMBL/GenBank/DDBJ whole genome shotgun (WGS) entry which is preliminary data.</text>
</comment>
<dbReference type="GO" id="GO:0009306">
    <property type="term" value="P:protein secretion"/>
    <property type="evidence" value="ECO:0007669"/>
    <property type="project" value="UniProtKB-UniRule"/>
</dbReference>
<keyword evidence="8 9" id="KW-0472">Membrane</keyword>
<proteinExistence type="inferred from homology"/>
<dbReference type="Pfam" id="PF03840">
    <property type="entry name" value="SecG"/>
    <property type="match status" value="1"/>
</dbReference>
<evidence type="ECO:0000256" key="9">
    <source>
        <dbReference type="RuleBase" id="RU365087"/>
    </source>
</evidence>
<evidence type="ECO:0000256" key="5">
    <source>
        <dbReference type="ARBA" id="ARBA00022927"/>
    </source>
</evidence>
<sequence length="75" mass="8021">MSFLVSALPYIQVGVAVLLIITILLQQRGSGLSASFGGEGNIYSTKRGLEKILFRSTLVLGALFLALALLTLILR</sequence>
<keyword evidence="3 9" id="KW-0813">Transport</keyword>
<dbReference type="InterPro" id="IPR004692">
    <property type="entry name" value="SecG"/>
</dbReference>
<feature type="transmembrane region" description="Helical" evidence="9">
    <location>
        <begin position="52"/>
        <end position="74"/>
    </location>
</feature>